<proteinExistence type="predicted"/>
<evidence type="ECO:0000313" key="2">
    <source>
        <dbReference type="Proteomes" id="UP000054977"/>
    </source>
</evidence>
<protein>
    <submittedName>
        <fullName evidence="1">Uncharacterized protein</fullName>
    </submittedName>
</protein>
<accession>A0A158I952</accession>
<keyword evidence="2" id="KW-1185">Reference proteome</keyword>
<evidence type="ECO:0000313" key="1">
    <source>
        <dbReference type="EMBL" id="SAL52560.1"/>
    </source>
</evidence>
<gene>
    <name evidence="1" type="ORF">AWB65_04349</name>
</gene>
<dbReference type="STRING" id="326474.AWB65_04349"/>
<dbReference type="AlphaFoldDB" id="A0A158I952"/>
<sequence length="30" mass="3220">MYVLHYEGNGAVGLPGSSQHELCEKANEEG</sequence>
<organism evidence="1 2">
    <name type="scientific">Caballeronia humi</name>
    <dbReference type="NCBI Taxonomy" id="326474"/>
    <lineage>
        <taxon>Bacteria</taxon>
        <taxon>Pseudomonadati</taxon>
        <taxon>Pseudomonadota</taxon>
        <taxon>Betaproteobacteria</taxon>
        <taxon>Burkholderiales</taxon>
        <taxon>Burkholderiaceae</taxon>
        <taxon>Caballeronia</taxon>
    </lineage>
</organism>
<dbReference type="Proteomes" id="UP000054977">
    <property type="component" value="Unassembled WGS sequence"/>
</dbReference>
<comment type="caution">
    <text evidence="1">The sequence shown here is derived from an EMBL/GenBank/DDBJ whole genome shotgun (WGS) entry which is preliminary data.</text>
</comment>
<reference evidence="1" key="1">
    <citation type="submission" date="2016-01" db="EMBL/GenBank/DDBJ databases">
        <authorList>
            <person name="Peeters C."/>
        </authorList>
    </citation>
    <scope>NUCLEOTIDE SEQUENCE [LARGE SCALE GENOMIC DNA]</scope>
    <source>
        <strain evidence="1">LMG 22934</strain>
    </source>
</reference>
<dbReference type="EMBL" id="FCNW02000027">
    <property type="protein sequence ID" value="SAL52560.1"/>
    <property type="molecule type" value="Genomic_DNA"/>
</dbReference>
<name>A0A158I952_9BURK</name>